<protein>
    <recommendedName>
        <fullName evidence="5">3-methylmercaptopropionyl-CoA ligase</fullName>
        <ecNumber evidence="4">6.2.1.44</ecNumber>
    </recommendedName>
</protein>
<dbReference type="Gene3D" id="3.40.50.12780">
    <property type="entry name" value="N-terminal domain of ligase-like"/>
    <property type="match status" value="1"/>
</dbReference>
<dbReference type="EMBL" id="BMZS01000014">
    <property type="protein sequence ID" value="GHD62400.1"/>
    <property type="molecule type" value="Genomic_DNA"/>
</dbReference>
<sequence>MQNLTAFLQYHAARRPEAPAMLWGDATIGYADLLDRALRLSGWLAGRGIGEGSIVALVMKNSPAFLEIAFAASHLGAVLLPVNYRLAAEEIAYITGHAGAGLVLADDELAALAREVSCPVVELNAAMQSDSRVLAGYDTPPAAMAVRGPGDLFRLMYTSGTTDRPKGVTHDYGNLYWKCMDHVVDLQLTRDDRLCVVGPMYHVGAFDLPGIAVLWVGGSLTLLRDYTPEAVLATIEKHRATGIWMPPIMTNGILNAPDRGRWDVSSLRWCVAGGDRTPESRIREFTDVFANARYVDAYGLTESCSGDTLMEAGREIEKIGSVGRATAHVEIEIRDDEGTALPAGSEGEICLRGAKVTKGYWKDPDRTAAAFWPQGWFRTGDVGYLDAEGFLYLTDRKKDMIISGGENIASSEVERVVYQLPQVSETAVVGRPDPKWGERPVAVVVLKAGGELDYPALEAHCRKHLAGFKVPKELHIVDALPRNPSGKVLKRVLRDRFRDDA</sequence>
<dbReference type="InterPro" id="IPR000873">
    <property type="entry name" value="AMP-dep_synth/lig_dom"/>
</dbReference>
<dbReference type="GO" id="GO:0016878">
    <property type="term" value="F:acid-thiol ligase activity"/>
    <property type="evidence" value="ECO:0007669"/>
    <property type="project" value="UniProtKB-ARBA"/>
</dbReference>
<dbReference type="Pfam" id="PF00501">
    <property type="entry name" value="AMP-binding"/>
    <property type="match status" value="1"/>
</dbReference>
<keyword evidence="2" id="KW-0436">Ligase</keyword>
<evidence type="ECO:0000259" key="6">
    <source>
        <dbReference type="Pfam" id="PF00501"/>
    </source>
</evidence>
<reference evidence="8" key="1">
    <citation type="journal article" date="2014" name="Int. J. Syst. Evol. Microbiol.">
        <title>Complete genome sequence of Corynebacterium casei LMG S-19264T (=DSM 44701T), isolated from a smear-ripened cheese.</title>
        <authorList>
            <consortium name="US DOE Joint Genome Institute (JGI-PGF)"/>
            <person name="Walter F."/>
            <person name="Albersmeier A."/>
            <person name="Kalinowski J."/>
            <person name="Ruckert C."/>
        </authorList>
    </citation>
    <scope>NUCLEOTIDE SEQUENCE</scope>
    <source>
        <strain evidence="8">KCTC 42651</strain>
    </source>
</reference>
<dbReference type="FunFam" id="3.30.300.30:FF:000008">
    <property type="entry name" value="2,3-dihydroxybenzoate-AMP ligase"/>
    <property type="match status" value="1"/>
</dbReference>
<evidence type="ECO:0000313" key="8">
    <source>
        <dbReference type="EMBL" id="GHD62400.1"/>
    </source>
</evidence>
<dbReference type="CDD" id="cd17631">
    <property type="entry name" value="FACL_FadD13-like"/>
    <property type="match status" value="1"/>
</dbReference>
<evidence type="ECO:0000256" key="2">
    <source>
        <dbReference type="ARBA" id="ARBA00022598"/>
    </source>
</evidence>
<keyword evidence="9" id="KW-1185">Reference proteome</keyword>
<comment type="catalytic activity">
    <reaction evidence="3">
        <text>3-(methylsulfanyl)propanoate + ATP + CoA = 3-(methylsulfanyl)propanoyl-CoA + AMP + diphosphate</text>
        <dbReference type="Rhea" id="RHEA:43052"/>
        <dbReference type="ChEBI" id="CHEBI:30616"/>
        <dbReference type="ChEBI" id="CHEBI:33019"/>
        <dbReference type="ChEBI" id="CHEBI:49016"/>
        <dbReference type="ChEBI" id="CHEBI:57287"/>
        <dbReference type="ChEBI" id="CHEBI:82815"/>
        <dbReference type="ChEBI" id="CHEBI:456215"/>
        <dbReference type="EC" id="6.2.1.44"/>
    </reaction>
    <physiologicalReaction direction="left-to-right" evidence="3">
        <dbReference type="Rhea" id="RHEA:43053"/>
    </physiologicalReaction>
</comment>
<gene>
    <name evidence="8" type="ORF">GCM10017083_51190</name>
</gene>
<proteinExistence type="inferred from homology"/>
<evidence type="ECO:0000256" key="4">
    <source>
        <dbReference type="ARBA" id="ARBA00066616"/>
    </source>
</evidence>
<evidence type="ECO:0000259" key="7">
    <source>
        <dbReference type="Pfam" id="PF13193"/>
    </source>
</evidence>
<dbReference type="PANTHER" id="PTHR43767">
    <property type="entry name" value="LONG-CHAIN-FATTY-ACID--COA LIGASE"/>
    <property type="match status" value="1"/>
</dbReference>
<feature type="domain" description="AMP-binding enzyme C-terminal" evidence="7">
    <location>
        <begin position="412"/>
        <end position="487"/>
    </location>
</feature>
<organism evidence="8 9">
    <name type="scientific">Thalassobaculum fulvum</name>
    <dbReference type="NCBI Taxonomy" id="1633335"/>
    <lineage>
        <taxon>Bacteria</taxon>
        <taxon>Pseudomonadati</taxon>
        <taxon>Pseudomonadota</taxon>
        <taxon>Alphaproteobacteria</taxon>
        <taxon>Rhodospirillales</taxon>
        <taxon>Thalassobaculaceae</taxon>
        <taxon>Thalassobaculum</taxon>
    </lineage>
</organism>
<comment type="similarity">
    <text evidence="1">Belongs to the ATP-dependent AMP-binding enzyme family.</text>
</comment>
<dbReference type="SUPFAM" id="SSF56801">
    <property type="entry name" value="Acetyl-CoA synthetase-like"/>
    <property type="match status" value="1"/>
</dbReference>
<evidence type="ECO:0000256" key="5">
    <source>
        <dbReference type="ARBA" id="ARBA00067668"/>
    </source>
</evidence>
<dbReference type="InterPro" id="IPR050237">
    <property type="entry name" value="ATP-dep_AMP-bd_enzyme"/>
</dbReference>
<dbReference type="Pfam" id="PF13193">
    <property type="entry name" value="AMP-binding_C"/>
    <property type="match status" value="1"/>
</dbReference>
<dbReference type="InterPro" id="IPR042099">
    <property type="entry name" value="ANL_N_sf"/>
</dbReference>
<dbReference type="AlphaFoldDB" id="A0A919CSG5"/>
<dbReference type="PANTHER" id="PTHR43767:SF1">
    <property type="entry name" value="NONRIBOSOMAL PEPTIDE SYNTHASE PES1 (EUROFUNG)-RELATED"/>
    <property type="match status" value="1"/>
</dbReference>
<dbReference type="InterPro" id="IPR025110">
    <property type="entry name" value="AMP-bd_C"/>
</dbReference>
<evidence type="ECO:0000313" key="9">
    <source>
        <dbReference type="Proteomes" id="UP000630353"/>
    </source>
</evidence>
<dbReference type="InterPro" id="IPR045851">
    <property type="entry name" value="AMP-bd_C_sf"/>
</dbReference>
<dbReference type="Gene3D" id="3.30.300.30">
    <property type="match status" value="1"/>
</dbReference>
<feature type="domain" description="AMP-dependent synthetase/ligase" evidence="6">
    <location>
        <begin position="9"/>
        <end position="361"/>
    </location>
</feature>
<dbReference type="RefSeq" id="WP_189995066.1">
    <property type="nucleotide sequence ID" value="NZ_BMZS01000014.1"/>
</dbReference>
<reference evidence="8" key="2">
    <citation type="submission" date="2020-09" db="EMBL/GenBank/DDBJ databases">
        <authorList>
            <person name="Sun Q."/>
            <person name="Kim S."/>
        </authorList>
    </citation>
    <scope>NUCLEOTIDE SEQUENCE</scope>
    <source>
        <strain evidence="8">KCTC 42651</strain>
    </source>
</reference>
<name>A0A919CSG5_9PROT</name>
<dbReference type="Proteomes" id="UP000630353">
    <property type="component" value="Unassembled WGS sequence"/>
</dbReference>
<evidence type="ECO:0000256" key="3">
    <source>
        <dbReference type="ARBA" id="ARBA00051915"/>
    </source>
</evidence>
<evidence type="ECO:0000256" key="1">
    <source>
        <dbReference type="ARBA" id="ARBA00006432"/>
    </source>
</evidence>
<accession>A0A919CSG5</accession>
<dbReference type="EC" id="6.2.1.44" evidence="4"/>
<comment type="caution">
    <text evidence="8">The sequence shown here is derived from an EMBL/GenBank/DDBJ whole genome shotgun (WGS) entry which is preliminary data.</text>
</comment>